<evidence type="ECO:0000256" key="3">
    <source>
        <dbReference type="ARBA" id="ARBA00022989"/>
    </source>
</evidence>
<keyword evidence="5" id="KW-0653">Protein transport</keyword>
<feature type="transmembrane region" description="Helical" evidence="5">
    <location>
        <begin position="210"/>
        <end position="225"/>
    </location>
</feature>
<accession>A0A7Y0DYZ6</accession>
<feature type="transmembrane region" description="Helical" evidence="5">
    <location>
        <begin position="231"/>
        <end position="251"/>
    </location>
</feature>
<dbReference type="GO" id="GO:0009977">
    <property type="term" value="F:proton motive force dependent protein transmembrane transporter activity"/>
    <property type="evidence" value="ECO:0007669"/>
    <property type="project" value="TreeGrafter"/>
</dbReference>
<keyword evidence="8" id="KW-1185">Reference proteome</keyword>
<protein>
    <recommendedName>
        <fullName evidence="5">Sec-independent protein translocase protein TatC</fullName>
    </recommendedName>
</protein>
<feature type="transmembrane region" description="Helical" evidence="5">
    <location>
        <begin position="84"/>
        <end position="105"/>
    </location>
</feature>
<dbReference type="Proteomes" id="UP000539372">
    <property type="component" value="Unassembled WGS sequence"/>
</dbReference>
<name>A0A7Y0DYZ6_9PROT</name>
<dbReference type="RefSeq" id="WP_169624392.1">
    <property type="nucleotide sequence ID" value="NZ_JABBNT010000002.1"/>
</dbReference>
<dbReference type="Pfam" id="PF00902">
    <property type="entry name" value="TatC"/>
    <property type="match status" value="1"/>
</dbReference>
<keyword evidence="5" id="KW-0813">Transport</keyword>
<reference evidence="7 8" key="1">
    <citation type="submission" date="2020-04" db="EMBL/GenBank/DDBJ databases">
        <title>Rhodospirillaceae bacterium KN72 isolated from deep sea.</title>
        <authorList>
            <person name="Zhang D.-C."/>
        </authorList>
    </citation>
    <scope>NUCLEOTIDE SEQUENCE [LARGE SCALE GENOMIC DNA]</scope>
    <source>
        <strain evidence="7 8">KN72</strain>
    </source>
</reference>
<dbReference type="EMBL" id="JABBNT010000002">
    <property type="protein sequence ID" value="NMM44088.1"/>
    <property type="molecule type" value="Genomic_DNA"/>
</dbReference>
<feature type="transmembrane region" description="Helical" evidence="5">
    <location>
        <begin position="169"/>
        <end position="198"/>
    </location>
</feature>
<keyword evidence="4 5" id="KW-0472">Membrane</keyword>
<dbReference type="PANTHER" id="PTHR30371">
    <property type="entry name" value="SEC-INDEPENDENT PROTEIN TRANSLOCASE PROTEIN TATC"/>
    <property type="match status" value="1"/>
</dbReference>
<evidence type="ECO:0000313" key="7">
    <source>
        <dbReference type="EMBL" id="NMM44088.1"/>
    </source>
</evidence>
<comment type="subcellular location">
    <subcellularLocation>
        <location evidence="5">Cell membrane</location>
        <topology evidence="5">Multi-pass membrane protein</topology>
    </subcellularLocation>
    <subcellularLocation>
        <location evidence="1">Membrane</location>
        <topology evidence="1">Multi-pass membrane protein</topology>
    </subcellularLocation>
</comment>
<feature type="transmembrane region" description="Helical" evidence="5">
    <location>
        <begin position="27"/>
        <end position="45"/>
    </location>
</feature>
<feature type="region of interest" description="Disordered" evidence="6">
    <location>
        <begin position="260"/>
        <end position="302"/>
    </location>
</feature>
<keyword evidence="3 5" id="KW-1133">Transmembrane helix</keyword>
<evidence type="ECO:0000256" key="5">
    <source>
        <dbReference type="HAMAP-Rule" id="MF_00902"/>
    </source>
</evidence>
<comment type="subunit">
    <text evidence="5">The Tat system comprises two distinct complexes: a TatABC complex, containing multiple copies of TatA, TatB and TatC subunits, and a separate TatA complex, containing only TatA subunits. Substrates initially bind to the TatABC complex, which probably triggers association of the separate TatA complex to form the active translocon.</text>
</comment>
<dbReference type="GO" id="GO:0065002">
    <property type="term" value="P:intracellular protein transmembrane transport"/>
    <property type="evidence" value="ECO:0007669"/>
    <property type="project" value="TreeGrafter"/>
</dbReference>
<evidence type="ECO:0000256" key="2">
    <source>
        <dbReference type="ARBA" id="ARBA00022692"/>
    </source>
</evidence>
<evidence type="ECO:0000256" key="1">
    <source>
        <dbReference type="ARBA" id="ARBA00004141"/>
    </source>
</evidence>
<feature type="compositionally biased region" description="Acidic residues" evidence="6">
    <location>
        <begin position="264"/>
        <end position="279"/>
    </location>
</feature>
<dbReference type="GO" id="GO:0043953">
    <property type="term" value="P:protein transport by the Tat complex"/>
    <property type="evidence" value="ECO:0007669"/>
    <property type="project" value="UniProtKB-UniRule"/>
</dbReference>
<organism evidence="7 8">
    <name type="scientific">Pacificispira spongiicola</name>
    <dbReference type="NCBI Taxonomy" id="2729598"/>
    <lineage>
        <taxon>Bacteria</taxon>
        <taxon>Pseudomonadati</taxon>
        <taxon>Pseudomonadota</taxon>
        <taxon>Alphaproteobacteria</taxon>
        <taxon>Rhodospirillales</taxon>
        <taxon>Rhodospirillaceae</taxon>
        <taxon>Pacificispira</taxon>
    </lineage>
</organism>
<dbReference type="PROSITE" id="PS01218">
    <property type="entry name" value="TATC"/>
    <property type="match status" value="1"/>
</dbReference>
<comment type="function">
    <text evidence="5">Part of the twin-arginine translocation (Tat) system that transports large folded proteins containing a characteristic twin-arginine motif in their signal peptide across membranes. Together with TatB, TatC is part of a receptor directly interacting with Tat signal peptides.</text>
</comment>
<evidence type="ECO:0000256" key="6">
    <source>
        <dbReference type="SAM" id="MobiDB-lite"/>
    </source>
</evidence>
<keyword evidence="5" id="KW-0811">Translocation</keyword>
<dbReference type="AlphaFoldDB" id="A0A7Y0DYZ6"/>
<dbReference type="PANTHER" id="PTHR30371:SF0">
    <property type="entry name" value="SEC-INDEPENDENT PROTEIN TRANSLOCASE PROTEIN TATC, CHLOROPLASTIC-RELATED"/>
    <property type="match status" value="1"/>
</dbReference>
<dbReference type="InterPro" id="IPR002033">
    <property type="entry name" value="TatC"/>
</dbReference>
<sequence length="302" mass="33868">MSALDDDEMEASKAPLMDHLKELRKRLLISVGALVIGFFIAFAFAEQIYTFLAGPLVQAWGEDLAGRRMIFTAPQEWFFTQMKVAFFASFCFTFPLIASQMWAFIAPGLYRHERQAFLPFLLATPFLFILGSAFVYYLVMPVALNFFLGFEQSAMDGVRVEMEAKVSEYLSFAMTLIFAFGLCFELPVLLTLLVKVGITSSKSLKEKRRYAILIAFVAAAILTPPDPLSQIGLAVPIILLYEISIWCATLIEASKRRRDKELGIGDDDEEEDDDEDEESAEKQEEGSSKKSKSDGDTSEYGP</sequence>
<dbReference type="NCBIfam" id="TIGR00945">
    <property type="entry name" value="tatC"/>
    <property type="match status" value="1"/>
</dbReference>
<feature type="transmembrane region" description="Helical" evidence="5">
    <location>
        <begin position="117"/>
        <end position="139"/>
    </location>
</feature>
<keyword evidence="2 5" id="KW-0812">Transmembrane</keyword>
<evidence type="ECO:0000256" key="4">
    <source>
        <dbReference type="ARBA" id="ARBA00023136"/>
    </source>
</evidence>
<proteinExistence type="inferred from homology"/>
<dbReference type="PRINTS" id="PR01840">
    <property type="entry name" value="TATCFAMILY"/>
</dbReference>
<comment type="caution">
    <text evidence="7">The sequence shown here is derived from an EMBL/GenBank/DDBJ whole genome shotgun (WGS) entry which is preliminary data.</text>
</comment>
<comment type="similarity">
    <text evidence="5">Belongs to the TatC family.</text>
</comment>
<evidence type="ECO:0000313" key="8">
    <source>
        <dbReference type="Proteomes" id="UP000539372"/>
    </source>
</evidence>
<dbReference type="InterPro" id="IPR019820">
    <property type="entry name" value="Sec-indep_translocase_CS"/>
</dbReference>
<keyword evidence="5" id="KW-1003">Cell membrane</keyword>
<dbReference type="GO" id="GO:0033281">
    <property type="term" value="C:TAT protein transport complex"/>
    <property type="evidence" value="ECO:0007669"/>
    <property type="project" value="UniProtKB-UniRule"/>
</dbReference>
<gene>
    <name evidence="5 7" type="primary">tatC</name>
    <name evidence="7" type="ORF">HH303_06345</name>
</gene>
<dbReference type="HAMAP" id="MF_00902">
    <property type="entry name" value="TatC"/>
    <property type="match status" value="1"/>
</dbReference>
<feature type="compositionally biased region" description="Basic and acidic residues" evidence="6">
    <location>
        <begin position="280"/>
        <end position="295"/>
    </location>
</feature>